<evidence type="ECO:0000256" key="6">
    <source>
        <dbReference type="RuleBase" id="RU000461"/>
    </source>
</evidence>
<reference evidence="7 8" key="1">
    <citation type="submission" date="2013-12" db="EMBL/GenBank/DDBJ databases">
        <title>Draft genome of the parsitic nematode Ancylostoma duodenale.</title>
        <authorList>
            <person name="Mitreva M."/>
        </authorList>
    </citation>
    <scope>NUCLEOTIDE SEQUENCE [LARGE SCALE GENOMIC DNA]</scope>
    <source>
        <strain evidence="7 8">Zhejiang</strain>
    </source>
</reference>
<proteinExistence type="inferred from homology"/>
<dbReference type="SUPFAM" id="SSF48264">
    <property type="entry name" value="Cytochrome P450"/>
    <property type="match status" value="1"/>
</dbReference>
<organism evidence="7 8">
    <name type="scientific">Ancylostoma duodenale</name>
    <dbReference type="NCBI Taxonomy" id="51022"/>
    <lineage>
        <taxon>Eukaryota</taxon>
        <taxon>Metazoa</taxon>
        <taxon>Ecdysozoa</taxon>
        <taxon>Nematoda</taxon>
        <taxon>Chromadorea</taxon>
        <taxon>Rhabditida</taxon>
        <taxon>Rhabditina</taxon>
        <taxon>Rhabditomorpha</taxon>
        <taxon>Strongyloidea</taxon>
        <taxon>Ancylostomatidae</taxon>
        <taxon>Ancylostomatinae</taxon>
        <taxon>Ancylostoma</taxon>
    </lineage>
</organism>
<dbReference type="AlphaFoldDB" id="A0A0C2BWU6"/>
<keyword evidence="2 5" id="KW-0479">Metal-binding</keyword>
<evidence type="ECO:0000313" key="7">
    <source>
        <dbReference type="EMBL" id="KIH48428.1"/>
    </source>
</evidence>
<dbReference type="InterPro" id="IPR050182">
    <property type="entry name" value="Cytochrome_P450_fam2"/>
</dbReference>
<keyword evidence="5 6" id="KW-0349">Heme</keyword>
<dbReference type="OrthoDB" id="6764281at2759"/>
<evidence type="ECO:0000256" key="3">
    <source>
        <dbReference type="ARBA" id="ARBA00023004"/>
    </source>
</evidence>
<dbReference type="InterPro" id="IPR002401">
    <property type="entry name" value="Cyt_P450_E_grp-I"/>
</dbReference>
<gene>
    <name evidence="7" type="ORF">ANCDUO_21504</name>
</gene>
<dbReference type="EMBL" id="KN759759">
    <property type="protein sequence ID" value="KIH48428.1"/>
    <property type="molecule type" value="Genomic_DNA"/>
</dbReference>
<dbReference type="GO" id="GO:0006805">
    <property type="term" value="P:xenobiotic metabolic process"/>
    <property type="evidence" value="ECO:0007669"/>
    <property type="project" value="TreeGrafter"/>
</dbReference>
<comment type="similarity">
    <text evidence="1 6">Belongs to the cytochrome P450 family.</text>
</comment>
<feature type="binding site" description="axial binding residue" evidence="5">
    <location>
        <position position="69"/>
    </location>
    <ligand>
        <name>heme</name>
        <dbReference type="ChEBI" id="CHEBI:30413"/>
    </ligand>
    <ligandPart>
        <name>Fe</name>
        <dbReference type="ChEBI" id="CHEBI:18248"/>
    </ligandPart>
</feature>
<name>A0A0C2BWU6_9BILA</name>
<dbReference type="Pfam" id="PF00067">
    <property type="entry name" value="p450"/>
    <property type="match status" value="1"/>
</dbReference>
<accession>A0A0C2BWU6</accession>
<evidence type="ECO:0000256" key="5">
    <source>
        <dbReference type="PIRSR" id="PIRSR602401-1"/>
    </source>
</evidence>
<evidence type="ECO:0000256" key="4">
    <source>
        <dbReference type="ARBA" id="ARBA00023033"/>
    </source>
</evidence>
<dbReference type="PANTHER" id="PTHR24300:SF375">
    <property type="entry name" value="CYTOCHROME P450 FAMILY"/>
    <property type="match status" value="1"/>
</dbReference>
<dbReference type="GO" id="GO:0005506">
    <property type="term" value="F:iron ion binding"/>
    <property type="evidence" value="ECO:0007669"/>
    <property type="project" value="InterPro"/>
</dbReference>
<dbReference type="GO" id="GO:0016712">
    <property type="term" value="F:oxidoreductase activity, acting on paired donors, with incorporation or reduction of molecular oxygen, reduced flavin or flavoprotein as one donor, and incorporation of one atom of oxygen"/>
    <property type="evidence" value="ECO:0007669"/>
    <property type="project" value="TreeGrafter"/>
</dbReference>
<dbReference type="Gene3D" id="1.10.630.10">
    <property type="entry name" value="Cytochrome P450"/>
    <property type="match status" value="1"/>
</dbReference>
<dbReference type="PRINTS" id="PR00463">
    <property type="entry name" value="EP450I"/>
</dbReference>
<comment type="cofactor">
    <cofactor evidence="5">
        <name>heme</name>
        <dbReference type="ChEBI" id="CHEBI:30413"/>
    </cofactor>
</comment>
<dbReference type="InterPro" id="IPR017972">
    <property type="entry name" value="Cyt_P450_CS"/>
</dbReference>
<keyword evidence="3 5" id="KW-0408">Iron</keyword>
<sequence>MNFWRDTSEDTMVGPYLIPKGTSIAAQISSIMTDEKYFIDKYKVNPDRFMTDDRIDQMVVPFGFGKRACPGESLAQAELYLIIANFLLRYEMTANSEHMPAVQARIQQGLEHKATPYRIHFKKR</sequence>
<keyword evidence="4 6" id="KW-0503">Monooxygenase</keyword>
<dbReference type="InterPro" id="IPR001128">
    <property type="entry name" value="Cyt_P450"/>
</dbReference>
<keyword evidence="8" id="KW-1185">Reference proteome</keyword>
<keyword evidence="6" id="KW-0560">Oxidoreductase</keyword>
<dbReference type="InterPro" id="IPR036396">
    <property type="entry name" value="Cyt_P450_sf"/>
</dbReference>
<evidence type="ECO:0000256" key="1">
    <source>
        <dbReference type="ARBA" id="ARBA00010617"/>
    </source>
</evidence>
<evidence type="ECO:0008006" key="9">
    <source>
        <dbReference type="Google" id="ProtNLM"/>
    </source>
</evidence>
<dbReference type="PROSITE" id="PS00086">
    <property type="entry name" value="CYTOCHROME_P450"/>
    <property type="match status" value="1"/>
</dbReference>
<protein>
    <recommendedName>
        <fullName evidence="9">Unspecific monooxygenase</fullName>
    </recommendedName>
</protein>
<dbReference type="PANTHER" id="PTHR24300">
    <property type="entry name" value="CYTOCHROME P450 508A4-RELATED"/>
    <property type="match status" value="1"/>
</dbReference>
<dbReference type="GO" id="GO:0006082">
    <property type="term" value="P:organic acid metabolic process"/>
    <property type="evidence" value="ECO:0007669"/>
    <property type="project" value="TreeGrafter"/>
</dbReference>
<dbReference type="GO" id="GO:0020037">
    <property type="term" value="F:heme binding"/>
    <property type="evidence" value="ECO:0007669"/>
    <property type="project" value="InterPro"/>
</dbReference>
<evidence type="ECO:0000256" key="2">
    <source>
        <dbReference type="ARBA" id="ARBA00022723"/>
    </source>
</evidence>
<dbReference type="GO" id="GO:0005737">
    <property type="term" value="C:cytoplasm"/>
    <property type="evidence" value="ECO:0007669"/>
    <property type="project" value="TreeGrafter"/>
</dbReference>
<evidence type="ECO:0000313" key="8">
    <source>
        <dbReference type="Proteomes" id="UP000054047"/>
    </source>
</evidence>
<dbReference type="Proteomes" id="UP000054047">
    <property type="component" value="Unassembled WGS sequence"/>
</dbReference>